<protein>
    <submittedName>
        <fullName evidence="1">Uncharacterized protein</fullName>
    </submittedName>
</protein>
<evidence type="ECO:0000313" key="2">
    <source>
        <dbReference type="Proteomes" id="UP000006001"/>
    </source>
</evidence>
<comment type="caution">
    <text evidence="1">The sequence shown here is derived from an EMBL/GenBank/DDBJ whole genome shotgun (WGS) entry which is preliminary data.</text>
</comment>
<dbReference type="HOGENOM" id="CLU_3011928_0_0_11"/>
<reference evidence="1" key="1">
    <citation type="submission" date="2009-10" db="EMBL/GenBank/DDBJ databases">
        <authorList>
            <person name="Weinstock G."/>
            <person name="Sodergren E."/>
            <person name="Clifton S."/>
            <person name="Fulton L."/>
            <person name="Fulton B."/>
            <person name="Courtney L."/>
            <person name="Fronick C."/>
            <person name="Harrison M."/>
            <person name="Strong C."/>
            <person name="Farmer C."/>
            <person name="Delahaunty K."/>
            <person name="Markovic C."/>
            <person name="Hall O."/>
            <person name="Minx P."/>
            <person name="Tomlinson C."/>
            <person name="Mitreva M."/>
            <person name="Nelson J."/>
            <person name="Hou S."/>
            <person name="Wollam A."/>
            <person name="Pepin K.H."/>
            <person name="Johnson M."/>
            <person name="Bhonagiri V."/>
            <person name="Nash W.E."/>
            <person name="Warren W."/>
            <person name="Chinwalla A."/>
            <person name="Mardis E.R."/>
            <person name="Wilson R.K."/>
        </authorList>
    </citation>
    <scope>NUCLEOTIDE SEQUENCE [LARGE SCALE GENOMIC DNA]</scope>
    <source>
        <strain evidence="1">ATCC 700122</strain>
    </source>
</reference>
<gene>
    <name evidence="1" type="ORF">HMPREF0762_00491</name>
</gene>
<dbReference type="EMBL" id="ACUX02000005">
    <property type="protein sequence ID" value="EEZ61857.1"/>
    <property type="molecule type" value="Genomic_DNA"/>
</dbReference>
<proteinExistence type="predicted"/>
<dbReference type="Proteomes" id="UP000006001">
    <property type="component" value="Unassembled WGS sequence"/>
</dbReference>
<sequence>MSSCVSLLAHRASLDSDAHPIMPCLSLRRTASTHSTIGMDSAACIARIRVFFSTRK</sequence>
<accession>D0WFH2</accession>
<keyword evidence="2" id="KW-1185">Reference proteome</keyword>
<evidence type="ECO:0000313" key="1">
    <source>
        <dbReference type="EMBL" id="EEZ61857.1"/>
    </source>
</evidence>
<name>D0WFH2_SLAES</name>
<dbReference type="AlphaFoldDB" id="D0WFH2"/>
<dbReference type="STRING" id="649764.HMPREF0762_00491"/>
<organism evidence="1 2">
    <name type="scientific">Slackia exigua (strain ATCC 700122 / DSM 15923 / CIP 105133 / JCM 11022 / KCTC 5966 / S-7)</name>
    <dbReference type="NCBI Taxonomy" id="649764"/>
    <lineage>
        <taxon>Bacteria</taxon>
        <taxon>Bacillati</taxon>
        <taxon>Actinomycetota</taxon>
        <taxon>Coriobacteriia</taxon>
        <taxon>Eggerthellales</taxon>
        <taxon>Eggerthellaceae</taxon>
        <taxon>Slackia</taxon>
    </lineage>
</organism>